<dbReference type="EMBL" id="BAAAUG010000069">
    <property type="protein sequence ID" value="GAA3112686.1"/>
    <property type="molecule type" value="Genomic_DNA"/>
</dbReference>
<keyword evidence="2" id="KW-1185">Reference proteome</keyword>
<sequence length="82" mass="8744">MAWLIGRHLKIDAEGTKIRSLPPTLGTGTRPPYDASVLDAHQKVDPPLSVWLAEGRAAAVRVCSFEYPAGYAKRGIAAAQSA</sequence>
<accession>A0ABP6MGI4</accession>
<protein>
    <submittedName>
        <fullName evidence="1">Uncharacterized protein</fullName>
    </submittedName>
</protein>
<comment type="caution">
    <text evidence="1">The sequence shown here is derived from an EMBL/GenBank/DDBJ whole genome shotgun (WGS) entry which is preliminary data.</text>
</comment>
<evidence type="ECO:0000313" key="2">
    <source>
        <dbReference type="Proteomes" id="UP001501637"/>
    </source>
</evidence>
<dbReference type="Proteomes" id="UP001501637">
    <property type="component" value="Unassembled WGS sequence"/>
</dbReference>
<evidence type="ECO:0000313" key="1">
    <source>
        <dbReference type="EMBL" id="GAA3112686.1"/>
    </source>
</evidence>
<organism evidence="1 2">
    <name type="scientific">Streptomyces rectiviolaceus</name>
    <dbReference type="NCBI Taxonomy" id="332591"/>
    <lineage>
        <taxon>Bacteria</taxon>
        <taxon>Bacillati</taxon>
        <taxon>Actinomycetota</taxon>
        <taxon>Actinomycetes</taxon>
        <taxon>Kitasatosporales</taxon>
        <taxon>Streptomycetaceae</taxon>
        <taxon>Streptomyces</taxon>
    </lineage>
</organism>
<gene>
    <name evidence="1" type="ORF">GCM10010449_38640</name>
</gene>
<proteinExistence type="predicted"/>
<name>A0ABP6MGI4_9ACTN</name>
<reference evidence="2" key="1">
    <citation type="journal article" date="2019" name="Int. J. Syst. Evol. Microbiol.">
        <title>The Global Catalogue of Microorganisms (GCM) 10K type strain sequencing project: providing services to taxonomists for standard genome sequencing and annotation.</title>
        <authorList>
            <consortium name="The Broad Institute Genomics Platform"/>
            <consortium name="The Broad Institute Genome Sequencing Center for Infectious Disease"/>
            <person name="Wu L."/>
            <person name="Ma J."/>
        </authorList>
    </citation>
    <scope>NUCLEOTIDE SEQUENCE [LARGE SCALE GENOMIC DNA]</scope>
    <source>
        <strain evidence="2">JCM 9092</strain>
    </source>
</reference>